<organism evidence="2 3">
    <name type="scientific">Pseudomonas fluorescens</name>
    <dbReference type="NCBI Taxonomy" id="294"/>
    <lineage>
        <taxon>Bacteria</taxon>
        <taxon>Pseudomonadati</taxon>
        <taxon>Pseudomonadota</taxon>
        <taxon>Gammaproteobacteria</taxon>
        <taxon>Pseudomonadales</taxon>
        <taxon>Pseudomonadaceae</taxon>
        <taxon>Pseudomonas</taxon>
    </lineage>
</organism>
<dbReference type="PANTHER" id="PTHR42695">
    <property type="entry name" value="GLUTAMINE AMIDOTRANSFERASE YLR126C-RELATED"/>
    <property type="match status" value="1"/>
</dbReference>
<dbReference type="Proteomes" id="UP000033500">
    <property type="component" value="Unassembled WGS sequence"/>
</dbReference>
<gene>
    <name evidence="2" type="ORF">VC34_15905</name>
</gene>
<dbReference type="PANTHER" id="PTHR42695:SF5">
    <property type="entry name" value="GLUTAMINE AMIDOTRANSFERASE YLR126C-RELATED"/>
    <property type="match status" value="1"/>
</dbReference>
<evidence type="ECO:0000313" key="3">
    <source>
        <dbReference type="Proteomes" id="UP000033500"/>
    </source>
</evidence>
<dbReference type="Gene3D" id="3.40.50.880">
    <property type="match status" value="1"/>
</dbReference>
<sequence length="221" mass="24442">MKKIACIQHLAEEGPGALADWALGRDVAIELFRGDLGQLPTHEDYDAYVLLGGPFNVVGADCPPWLEQEKVWLGNLLRKAKPVLGICLGGQLLADRLGAQVAPIDHPEGGWCEVELIGDGEDGGQNMQVLQWHERGFALPAGARHLARGSDWENQAYSVGDGMIGLQFHPEWTPQIVKALNHRFTAESPLPMPSPSDEARYARMHQWFFGLLDRWSASWSK</sequence>
<feature type="domain" description="Glutamine amidotransferase" evidence="1">
    <location>
        <begin position="42"/>
        <end position="175"/>
    </location>
</feature>
<dbReference type="PROSITE" id="PS51273">
    <property type="entry name" value="GATASE_TYPE_1"/>
    <property type="match status" value="1"/>
</dbReference>
<dbReference type="CDD" id="cd01741">
    <property type="entry name" value="GATase1_1"/>
    <property type="match status" value="1"/>
</dbReference>
<protein>
    <recommendedName>
        <fullName evidence="1">Glutamine amidotransferase domain-containing protein</fullName>
    </recommendedName>
</protein>
<dbReference type="GO" id="GO:0005829">
    <property type="term" value="C:cytosol"/>
    <property type="evidence" value="ECO:0007669"/>
    <property type="project" value="TreeGrafter"/>
</dbReference>
<proteinExistence type="predicted"/>
<reference evidence="2 3" key="1">
    <citation type="submission" date="2015-03" db="EMBL/GenBank/DDBJ databases">
        <title>Comparative genomics of Pseudomonas insights into diversity of traits involved in vanlence and defense.</title>
        <authorList>
            <person name="Qin Y."/>
        </authorList>
    </citation>
    <scope>NUCLEOTIDE SEQUENCE [LARGE SCALE GENOMIC DNA]</scope>
    <source>
        <strain evidence="2 3">C3</strain>
    </source>
</reference>
<comment type="caution">
    <text evidence="2">The sequence shown here is derived from an EMBL/GenBank/DDBJ whole genome shotgun (WGS) entry which is preliminary data.</text>
</comment>
<dbReference type="EMBL" id="LACD01000020">
    <property type="protein sequence ID" value="KJZ42499.1"/>
    <property type="molecule type" value="Genomic_DNA"/>
</dbReference>
<dbReference type="InterPro" id="IPR029062">
    <property type="entry name" value="Class_I_gatase-like"/>
</dbReference>
<name>A0A0F4TEK5_PSEFL</name>
<dbReference type="InterPro" id="IPR017926">
    <property type="entry name" value="GATASE"/>
</dbReference>
<accession>A0A0F4TEK5</accession>
<dbReference type="PATRIC" id="fig|294.131.peg.2022"/>
<evidence type="ECO:0000313" key="2">
    <source>
        <dbReference type="EMBL" id="KJZ42499.1"/>
    </source>
</evidence>
<evidence type="ECO:0000259" key="1">
    <source>
        <dbReference type="Pfam" id="PF00117"/>
    </source>
</evidence>
<dbReference type="AlphaFoldDB" id="A0A0F4TEK5"/>
<dbReference type="InterPro" id="IPR044992">
    <property type="entry name" value="ChyE-like"/>
</dbReference>
<dbReference type="SUPFAM" id="SSF52317">
    <property type="entry name" value="Class I glutamine amidotransferase-like"/>
    <property type="match status" value="1"/>
</dbReference>
<dbReference type="Pfam" id="PF00117">
    <property type="entry name" value="GATase"/>
    <property type="match status" value="1"/>
</dbReference>
<dbReference type="RefSeq" id="WP_046047400.1">
    <property type="nucleotide sequence ID" value="NZ_LACD01000020.1"/>
</dbReference>